<reference evidence="1" key="1">
    <citation type="submission" date="2020-08" db="EMBL/GenBank/DDBJ databases">
        <authorList>
            <person name="Parry R.H."/>
            <person name="Wille M."/>
            <person name="Geoghegan J.L."/>
            <person name="Turnbull O.M.H."/>
            <person name="Holmes E.C."/>
        </authorList>
    </citation>
    <scope>NUCLEOTIDE SEQUENCE</scope>
    <source>
        <strain evidence="1">SAEILV/fish-T1K</strain>
    </source>
</reference>
<dbReference type="Gene3D" id="1.10.287.10">
    <property type="entry name" value="S15/NS1, RNA-binding"/>
    <property type="match status" value="1"/>
</dbReference>
<reference evidence="1" key="2">
    <citation type="journal article" name="Viruses">
        <title>Divergent Influenza-Like Viruses of Amphibians and Fish Support an Ancient Evolutionary Association.</title>
        <authorList>
            <person name="Parry R."/>
            <person name="Wille M."/>
            <person name="Turnbull O.M.H."/>
            <person name="Geoghegan J.L."/>
            <person name="Holmes E.C."/>
        </authorList>
    </citation>
    <scope>NUCLEOTIDE SEQUENCE</scope>
    <source>
        <strain evidence="1">SAEILV/fish-T1K</strain>
    </source>
</reference>
<proteinExistence type="predicted"/>
<evidence type="ECO:0000313" key="1">
    <source>
        <dbReference type="EMBL" id="QOE76808.1"/>
    </source>
</evidence>
<organism evidence="1">
    <name type="scientific">Siamese algae-eater influenza-like virus</name>
    <dbReference type="NCBI Taxonomy" id="2777035"/>
    <lineage>
        <taxon>Viruses</taxon>
        <taxon>Riboviria</taxon>
        <taxon>Orthornavirae</taxon>
        <taxon>Negarnaviricota</taxon>
        <taxon>Polyploviricotina</taxon>
        <taxon>Insthoviricetes</taxon>
        <taxon>Articulavirales</taxon>
        <taxon>Orthomyxoviridae</taxon>
    </lineage>
</organism>
<name>A0A866VZ02_9ORTO</name>
<sequence length="285" mass="32098">MDIASTQLTKTAQFEAAVSNLYEKMEAKNLLDAPGIDRARRLKRGVDGRLKHANMNKDKAIEDGNMLIQELWANQQAETIGHAEGRPSWGDLVELENPPTPGAYLEYDMQVSPRNILLDDEHDEAEEERKFKQEVEITEKLAAIREAAANRLSYHRDMSNQEVRKKIAYPYESLPFGLLRARVTLPEYFPRCQITFKSNLDAMGGRLVKLIGFKGFDTDGSVIATLVSTGHAGTDEIDFAAATQYIVQQCRERSGHEAAFSTTAKQFANRAYRVSRRTGRAEEDN</sequence>
<dbReference type="EMBL" id="MT926386">
    <property type="protein sequence ID" value="QOE76808.1"/>
    <property type="molecule type" value="Viral_cRNA"/>
</dbReference>
<accession>A0A866VZ02</accession>
<gene>
    <name evidence="1" type="primary">NS</name>
</gene>
<protein>
    <submittedName>
        <fullName evidence="1">Nonstructural protein</fullName>
    </submittedName>
</protein>